<dbReference type="PROSITE" id="PS50983">
    <property type="entry name" value="FE_B12_PBP"/>
    <property type="match status" value="1"/>
</dbReference>
<keyword evidence="1" id="KW-0732">Signal</keyword>
<dbReference type="SUPFAM" id="SSF53807">
    <property type="entry name" value="Helical backbone' metal receptor"/>
    <property type="match status" value="1"/>
</dbReference>
<feature type="domain" description="Fe/B12 periplasmic-binding" evidence="2">
    <location>
        <begin position="44"/>
        <end position="328"/>
    </location>
</feature>
<accession>A0A8J6ND67</accession>
<dbReference type="AlphaFoldDB" id="A0A8J6ND67"/>
<dbReference type="CDD" id="cd01147">
    <property type="entry name" value="HemV-2"/>
    <property type="match status" value="1"/>
</dbReference>
<gene>
    <name evidence="3" type="ORF">H8E41_00490</name>
</gene>
<dbReference type="Proteomes" id="UP000614424">
    <property type="component" value="Unassembled WGS sequence"/>
</dbReference>
<protein>
    <submittedName>
        <fullName evidence="3">Iron ABC transporter substrate-binding protein</fullName>
    </submittedName>
</protein>
<comment type="caution">
    <text evidence="3">The sequence shown here is derived from an EMBL/GenBank/DDBJ whole genome shotgun (WGS) entry which is preliminary data.</text>
</comment>
<dbReference type="InterPro" id="IPR050902">
    <property type="entry name" value="ABC_Transporter_SBP"/>
</dbReference>
<evidence type="ECO:0000256" key="1">
    <source>
        <dbReference type="SAM" id="SignalP"/>
    </source>
</evidence>
<dbReference type="PANTHER" id="PTHR30535:SF34">
    <property type="entry name" value="MOLYBDATE-BINDING PROTEIN MOLA"/>
    <property type="match status" value="1"/>
</dbReference>
<reference evidence="3 4" key="1">
    <citation type="submission" date="2020-08" db="EMBL/GenBank/DDBJ databases">
        <title>Bridging the membrane lipid divide: bacteria of the FCB group superphylum have the potential to synthesize archaeal ether lipids.</title>
        <authorList>
            <person name="Villanueva L."/>
            <person name="Von Meijenfeldt F.A.B."/>
            <person name="Westbye A.B."/>
            <person name="Yadav S."/>
            <person name="Hopmans E.C."/>
            <person name="Dutilh B.E."/>
            <person name="Sinninghe Damste J.S."/>
        </authorList>
    </citation>
    <scope>NUCLEOTIDE SEQUENCE [LARGE SCALE GENOMIC DNA]</scope>
    <source>
        <strain evidence="3">NIOZ-UU47</strain>
    </source>
</reference>
<sequence length="369" mass="41398">MKLFSFLFIAYLFLFSAGNVAADYSLNVTDIAGRKIQFYEPVKHVICSGPGCLRLLVYLQAEDMVAGVDDIEVRRKKYDARPYALANPQLKEKPVFGGFRGQDNPERILSLHPPPQVIFKTYPNMGHDGVELQKKTGIPVVILTDGDLGRNRTDLYQSLRIMGEVVGRQARAEEVISFFEAHGKELEKRTAGISEEDRPRVFVGGVAFKGAQGYQSTEPEYPPFSLINAANVAGNKGGIGKEIQHTAVAKEKILQWDPDFLFVDLSSLQLGEQAGGMYELRTDRAYKSLTAVARGEVYGLLPYNWYSKNYGSILANAYYIGTLLYLEQFENVDPKQKADEIYEFLVGAPVFGHMKRFFNDLAFTRISME</sequence>
<dbReference type="Pfam" id="PF01497">
    <property type="entry name" value="Peripla_BP_2"/>
    <property type="match status" value="1"/>
</dbReference>
<feature type="signal peptide" evidence="1">
    <location>
        <begin position="1"/>
        <end position="21"/>
    </location>
</feature>
<dbReference type="InterPro" id="IPR002491">
    <property type="entry name" value="ABC_transptr_periplasmic_BD"/>
</dbReference>
<evidence type="ECO:0000313" key="4">
    <source>
        <dbReference type="Proteomes" id="UP000614424"/>
    </source>
</evidence>
<proteinExistence type="predicted"/>
<feature type="chain" id="PRO_5035209494" evidence="1">
    <location>
        <begin position="22"/>
        <end position="369"/>
    </location>
</feature>
<organism evidence="3 4">
    <name type="scientific">Candidatus Desulfobia pelagia</name>
    <dbReference type="NCBI Taxonomy" id="2841692"/>
    <lineage>
        <taxon>Bacteria</taxon>
        <taxon>Pseudomonadati</taxon>
        <taxon>Thermodesulfobacteriota</taxon>
        <taxon>Desulfobulbia</taxon>
        <taxon>Desulfobulbales</taxon>
        <taxon>Desulfobulbaceae</taxon>
        <taxon>Candidatus Desulfobia</taxon>
    </lineage>
</organism>
<dbReference type="PANTHER" id="PTHR30535">
    <property type="entry name" value="VITAMIN B12-BINDING PROTEIN"/>
    <property type="match status" value="1"/>
</dbReference>
<evidence type="ECO:0000313" key="3">
    <source>
        <dbReference type="EMBL" id="MBC8316353.1"/>
    </source>
</evidence>
<dbReference type="EMBL" id="JACNJZ010000025">
    <property type="protein sequence ID" value="MBC8316353.1"/>
    <property type="molecule type" value="Genomic_DNA"/>
</dbReference>
<name>A0A8J6ND67_9BACT</name>
<evidence type="ECO:0000259" key="2">
    <source>
        <dbReference type="PROSITE" id="PS50983"/>
    </source>
</evidence>
<dbReference type="Gene3D" id="3.40.50.1980">
    <property type="entry name" value="Nitrogenase molybdenum iron protein domain"/>
    <property type="match status" value="2"/>
</dbReference>